<dbReference type="AlphaFoldDB" id="A0AAE1DY25"/>
<gene>
    <name evidence="2" type="ORF">RRG08_037412</name>
</gene>
<protein>
    <submittedName>
        <fullName evidence="2">Uncharacterized protein</fullName>
    </submittedName>
</protein>
<accession>A0AAE1DY25</accession>
<sequence>MFMDRMASPRKNGELTRKARRKSYRMTERSMGVLLLGTEVLPNEITPGHLHGYYNWVGLSSPAGEATFQVQTALQQAIPRETNHSGRPVNLRLEFLQNQYSLSLSGQILSAK</sequence>
<keyword evidence="3" id="KW-1185">Reference proteome</keyword>
<dbReference type="EMBL" id="JAWDGP010001927">
    <property type="protein sequence ID" value="KAK3786947.1"/>
    <property type="molecule type" value="Genomic_DNA"/>
</dbReference>
<evidence type="ECO:0000256" key="1">
    <source>
        <dbReference type="SAM" id="MobiDB-lite"/>
    </source>
</evidence>
<evidence type="ECO:0000313" key="2">
    <source>
        <dbReference type="EMBL" id="KAK3786947.1"/>
    </source>
</evidence>
<proteinExistence type="predicted"/>
<evidence type="ECO:0000313" key="3">
    <source>
        <dbReference type="Proteomes" id="UP001283361"/>
    </source>
</evidence>
<feature type="region of interest" description="Disordered" evidence="1">
    <location>
        <begin position="1"/>
        <end position="23"/>
    </location>
</feature>
<reference evidence="2" key="1">
    <citation type="journal article" date="2023" name="G3 (Bethesda)">
        <title>A reference genome for the long-term kleptoplast-retaining sea slug Elysia crispata morphotype clarki.</title>
        <authorList>
            <person name="Eastman K.E."/>
            <person name="Pendleton A.L."/>
            <person name="Shaikh M.A."/>
            <person name="Suttiyut T."/>
            <person name="Ogas R."/>
            <person name="Tomko P."/>
            <person name="Gavelis G."/>
            <person name="Widhalm J.R."/>
            <person name="Wisecaver J.H."/>
        </authorList>
    </citation>
    <scope>NUCLEOTIDE SEQUENCE</scope>
    <source>
        <strain evidence="2">ECLA1</strain>
    </source>
</reference>
<name>A0AAE1DY25_9GAST</name>
<comment type="caution">
    <text evidence="2">The sequence shown here is derived from an EMBL/GenBank/DDBJ whole genome shotgun (WGS) entry which is preliminary data.</text>
</comment>
<dbReference type="Proteomes" id="UP001283361">
    <property type="component" value="Unassembled WGS sequence"/>
</dbReference>
<organism evidence="2 3">
    <name type="scientific">Elysia crispata</name>
    <name type="common">lettuce slug</name>
    <dbReference type="NCBI Taxonomy" id="231223"/>
    <lineage>
        <taxon>Eukaryota</taxon>
        <taxon>Metazoa</taxon>
        <taxon>Spiralia</taxon>
        <taxon>Lophotrochozoa</taxon>
        <taxon>Mollusca</taxon>
        <taxon>Gastropoda</taxon>
        <taxon>Heterobranchia</taxon>
        <taxon>Euthyneura</taxon>
        <taxon>Panpulmonata</taxon>
        <taxon>Sacoglossa</taxon>
        <taxon>Placobranchoidea</taxon>
        <taxon>Plakobranchidae</taxon>
        <taxon>Elysia</taxon>
    </lineage>
</organism>